<protein>
    <submittedName>
        <fullName evidence="1">Uncharacterized protein</fullName>
    </submittedName>
</protein>
<organism evidence="1 2">
    <name type="scientific">Candidatus Avoscillospira stercorigallinarum</name>
    <dbReference type="NCBI Taxonomy" id="2840708"/>
    <lineage>
        <taxon>Bacteria</taxon>
        <taxon>Bacillati</taxon>
        <taxon>Bacillota</taxon>
        <taxon>Clostridia</taxon>
        <taxon>Eubacteriales</taxon>
        <taxon>Oscillospiraceae</taxon>
        <taxon>Oscillospiraceae incertae sedis</taxon>
        <taxon>Candidatus Avoscillospira</taxon>
    </lineage>
</organism>
<proteinExistence type="predicted"/>
<dbReference type="EMBL" id="DVFN01000046">
    <property type="protein sequence ID" value="HIQ69280.1"/>
    <property type="molecule type" value="Genomic_DNA"/>
</dbReference>
<evidence type="ECO:0000313" key="2">
    <source>
        <dbReference type="Proteomes" id="UP000886874"/>
    </source>
</evidence>
<accession>A0A9D0Z5I9</accession>
<name>A0A9D0Z5I9_9FIRM</name>
<gene>
    <name evidence="1" type="ORF">IAA67_02970</name>
</gene>
<dbReference type="Proteomes" id="UP000886874">
    <property type="component" value="Unassembled WGS sequence"/>
</dbReference>
<evidence type="ECO:0000313" key="1">
    <source>
        <dbReference type="EMBL" id="HIQ69280.1"/>
    </source>
</evidence>
<reference evidence="1" key="2">
    <citation type="journal article" date="2021" name="PeerJ">
        <title>Extensive microbial diversity within the chicken gut microbiome revealed by metagenomics and culture.</title>
        <authorList>
            <person name="Gilroy R."/>
            <person name="Ravi A."/>
            <person name="Getino M."/>
            <person name="Pursley I."/>
            <person name="Horton D.L."/>
            <person name="Alikhan N.F."/>
            <person name="Baker D."/>
            <person name="Gharbi K."/>
            <person name="Hall N."/>
            <person name="Watson M."/>
            <person name="Adriaenssens E.M."/>
            <person name="Foster-Nyarko E."/>
            <person name="Jarju S."/>
            <person name="Secka A."/>
            <person name="Antonio M."/>
            <person name="Oren A."/>
            <person name="Chaudhuri R.R."/>
            <person name="La Ragione R."/>
            <person name="Hildebrand F."/>
            <person name="Pallen M.J."/>
        </authorList>
    </citation>
    <scope>NUCLEOTIDE SEQUENCE</scope>
    <source>
        <strain evidence="1">ChiSjej2B20-13462</strain>
    </source>
</reference>
<dbReference type="AlphaFoldDB" id="A0A9D0Z5I9"/>
<sequence>MPDYKELYLTLFRATEQAIHTLIEAQQSCEAMYLDQCEAEETAAESE</sequence>
<reference evidence="1" key="1">
    <citation type="submission" date="2020-10" db="EMBL/GenBank/DDBJ databases">
        <authorList>
            <person name="Gilroy R."/>
        </authorList>
    </citation>
    <scope>NUCLEOTIDE SEQUENCE</scope>
    <source>
        <strain evidence="1">ChiSjej2B20-13462</strain>
    </source>
</reference>
<comment type="caution">
    <text evidence="1">The sequence shown here is derived from an EMBL/GenBank/DDBJ whole genome shotgun (WGS) entry which is preliminary data.</text>
</comment>